<comment type="similarity">
    <text evidence="1 3">Belongs to the short-chain dehydrogenases/reductases (SDR) family.</text>
</comment>
<sequence>MKTIIVTGASSGFGEAIVHKFVSHGYGVVAIARRSEKLHELQRKYPDQVLPLAVDLTDKGAVELALTEVPPLFSNIVALINNAGMSLGFGPSQRNELSDWEDMVNINILALLHITKKVLKEFVERNSGHIINISSVAAYYPYMGSNVYGATKSFVSNFSLNLKTDLEGTDIKVTNIAPGLSKTEFALVRFKGNKDQAESIYEDKTYLNAENIAASVYWAFSQPENVNINVIEIMPTGQSFALGFAPKSKRILDELN</sequence>
<keyword evidence="5" id="KW-1185">Reference proteome</keyword>
<dbReference type="Gene3D" id="3.40.50.720">
    <property type="entry name" value="NAD(P)-binding Rossmann-like Domain"/>
    <property type="match status" value="1"/>
</dbReference>
<dbReference type="InterPro" id="IPR036291">
    <property type="entry name" value="NAD(P)-bd_dom_sf"/>
</dbReference>
<dbReference type="PRINTS" id="PR00080">
    <property type="entry name" value="SDRFAMILY"/>
</dbReference>
<protein>
    <submittedName>
        <fullName evidence="4">SDR family NAD(P)-dependent oxidoreductase</fullName>
    </submittedName>
</protein>
<dbReference type="SUPFAM" id="SSF51735">
    <property type="entry name" value="NAD(P)-binding Rossmann-fold domains"/>
    <property type="match status" value="1"/>
</dbReference>
<evidence type="ECO:0000256" key="2">
    <source>
        <dbReference type="ARBA" id="ARBA00023002"/>
    </source>
</evidence>
<organism evidence="4 5">
    <name type="scientific">Vibrio barjaei</name>
    <dbReference type="NCBI Taxonomy" id="1676683"/>
    <lineage>
        <taxon>Bacteria</taxon>
        <taxon>Pseudomonadati</taxon>
        <taxon>Pseudomonadota</taxon>
        <taxon>Gammaproteobacteria</taxon>
        <taxon>Vibrionales</taxon>
        <taxon>Vibrionaceae</taxon>
        <taxon>Vibrio</taxon>
    </lineage>
</organism>
<evidence type="ECO:0000313" key="4">
    <source>
        <dbReference type="EMBL" id="MFH0259080.1"/>
    </source>
</evidence>
<dbReference type="Proteomes" id="UP001607125">
    <property type="component" value="Unassembled WGS sequence"/>
</dbReference>
<dbReference type="Pfam" id="PF00106">
    <property type="entry name" value="adh_short"/>
    <property type="match status" value="1"/>
</dbReference>
<reference evidence="4 5" key="1">
    <citation type="submission" date="2024-10" db="EMBL/GenBank/DDBJ databases">
        <authorList>
            <person name="Yibar A."/>
            <person name="Saticioglu I.B."/>
            <person name="Duman M."/>
            <person name="Ajmi N."/>
            <person name="Gurler F."/>
            <person name="Ay H."/>
            <person name="Onuk E."/>
            <person name="Guler S."/>
            <person name="Romalde J.L."/>
        </authorList>
    </citation>
    <scope>NUCLEOTIDE SEQUENCE [LARGE SCALE GENOMIC DNA]</scope>
    <source>
        <strain evidence="4 5">1-TCBS-B</strain>
    </source>
</reference>
<gene>
    <name evidence="4" type="ORF">ACGRH2_01275</name>
</gene>
<dbReference type="InterPro" id="IPR002347">
    <property type="entry name" value="SDR_fam"/>
</dbReference>
<accession>A0ABW7ID01</accession>
<keyword evidence="2" id="KW-0560">Oxidoreductase</keyword>
<evidence type="ECO:0000256" key="1">
    <source>
        <dbReference type="ARBA" id="ARBA00006484"/>
    </source>
</evidence>
<evidence type="ECO:0000313" key="5">
    <source>
        <dbReference type="Proteomes" id="UP001607125"/>
    </source>
</evidence>
<dbReference type="EMBL" id="JBIHSF010000004">
    <property type="protein sequence ID" value="MFH0259080.1"/>
    <property type="molecule type" value="Genomic_DNA"/>
</dbReference>
<dbReference type="PANTHER" id="PTHR42901">
    <property type="entry name" value="ALCOHOL DEHYDROGENASE"/>
    <property type="match status" value="1"/>
</dbReference>
<proteinExistence type="inferred from homology"/>
<evidence type="ECO:0000256" key="3">
    <source>
        <dbReference type="RuleBase" id="RU000363"/>
    </source>
</evidence>
<dbReference type="RefSeq" id="WP_063605064.1">
    <property type="nucleotide sequence ID" value="NZ_JAPQMW010000007.1"/>
</dbReference>
<name>A0ABW7ID01_9VIBR</name>
<comment type="caution">
    <text evidence="4">The sequence shown here is derived from an EMBL/GenBank/DDBJ whole genome shotgun (WGS) entry which is preliminary data.</text>
</comment>
<dbReference type="PRINTS" id="PR00081">
    <property type="entry name" value="GDHRDH"/>
</dbReference>
<dbReference type="PANTHER" id="PTHR42901:SF1">
    <property type="entry name" value="ALCOHOL DEHYDROGENASE"/>
    <property type="match status" value="1"/>
</dbReference>